<evidence type="ECO:0000313" key="2">
    <source>
        <dbReference type="EMBL" id="SMF66150.1"/>
    </source>
</evidence>
<gene>
    <name evidence="2" type="ORF">SAMN06296036_1238</name>
</gene>
<evidence type="ECO:0000256" key="1">
    <source>
        <dbReference type="SAM" id="Phobius"/>
    </source>
</evidence>
<keyword evidence="1" id="KW-1133">Transmembrane helix</keyword>
<proteinExistence type="predicted"/>
<dbReference type="STRING" id="1513793.SAMN06296036_1238"/>
<dbReference type="Proteomes" id="UP000192907">
    <property type="component" value="Unassembled WGS sequence"/>
</dbReference>
<evidence type="ECO:0000313" key="3">
    <source>
        <dbReference type="Proteomes" id="UP000192907"/>
    </source>
</evidence>
<keyword evidence="1" id="KW-0812">Transmembrane</keyword>
<reference evidence="3" key="1">
    <citation type="submission" date="2017-04" db="EMBL/GenBank/DDBJ databases">
        <authorList>
            <person name="Varghese N."/>
            <person name="Submissions S."/>
        </authorList>
    </citation>
    <scope>NUCLEOTIDE SEQUENCE [LARGE SCALE GENOMIC DNA]</scope>
    <source>
        <strain evidence="3">RKEM611</strain>
    </source>
</reference>
<protein>
    <submittedName>
        <fullName evidence="2">Uncharacterized protein</fullName>
    </submittedName>
</protein>
<keyword evidence="1" id="KW-0472">Membrane</keyword>
<dbReference type="EMBL" id="FWZT01000023">
    <property type="protein sequence ID" value="SMF66150.1"/>
    <property type="molecule type" value="Genomic_DNA"/>
</dbReference>
<feature type="transmembrane region" description="Helical" evidence="1">
    <location>
        <begin position="12"/>
        <end position="31"/>
    </location>
</feature>
<name>A0A1Y6CPH9_9BACT</name>
<dbReference type="AlphaFoldDB" id="A0A1Y6CPH9"/>
<keyword evidence="3" id="KW-1185">Reference proteome</keyword>
<organism evidence="2 3">
    <name type="scientific">Pseudobacteriovorax antillogorgiicola</name>
    <dbReference type="NCBI Taxonomy" id="1513793"/>
    <lineage>
        <taxon>Bacteria</taxon>
        <taxon>Pseudomonadati</taxon>
        <taxon>Bdellovibrionota</taxon>
        <taxon>Oligoflexia</taxon>
        <taxon>Oligoflexales</taxon>
        <taxon>Pseudobacteriovoracaceae</taxon>
        <taxon>Pseudobacteriovorax</taxon>
    </lineage>
</organism>
<sequence>MIPSLSRSDGFSMTALMVAMALLGVIIVMLTRSQVQQNKAKDSISQSQSYKNLDSALNTEIRTLLQSLDGSRCIANSDLSLAIEVQNSQINLRHQTSVLKTGKDAEGNKRLEKTLASHSGLKAIQTRCSRPKFIGNSQVGNASQNHSYFCLELDPSQLTGQSVLGRAEYGLVEISLVFKDLLTLQAASCQAFGESNTAGAQVAYSIHWLRPEKDKFLVSSHHETFFTKK</sequence>
<accession>A0A1Y6CPH9</accession>